<dbReference type="EMBL" id="CP028324">
    <property type="protein sequence ID" value="AVR94825.1"/>
    <property type="molecule type" value="Genomic_DNA"/>
</dbReference>
<gene>
    <name evidence="3" type="ORF">C9I28_03170</name>
</gene>
<evidence type="ECO:0000313" key="3">
    <source>
        <dbReference type="EMBL" id="AVR94825.1"/>
    </source>
</evidence>
<evidence type="ECO:0000256" key="2">
    <source>
        <dbReference type="SAM" id="SignalP"/>
    </source>
</evidence>
<feature type="transmembrane region" description="Helical" evidence="1">
    <location>
        <begin position="77"/>
        <end position="95"/>
    </location>
</feature>
<sequence length="112" mass="11830">MIVKTMLMAHLAALLWAASVPACAAVWLGEYPAGTVTATAPAGAPGAMPGPAGLELELTPLRLAPLPAPLPPVPEPLLVVMLACGLLLMMPRTWLADWSRLGDPKTRDRPWF</sequence>
<protein>
    <recommendedName>
        <fullName evidence="5">PEP-CTERM sorting domain-containing protein</fullName>
    </recommendedName>
</protein>
<name>A0A2R4C5D6_9BURK</name>
<evidence type="ECO:0000256" key="1">
    <source>
        <dbReference type="SAM" id="Phobius"/>
    </source>
</evidence>
<dbReference type="KEGG" id="masz:C9I28_03170"/>
<feature type="chain" id="PRO_5015344433" description="PEP-CTERM sorting domain-containing protein" evidence="2">
    <location>
        <begin position="25"/>
        <end position="112"/>
    </location>
</feature>
<keyword evidence="4" id="KW-1185">Reference proteome</keyword>
<dbReference type="Proteomes" id="UP000240505">
    <property type="component" value="Chromosome"/>
</dbReference>
<evidence type="ECO:0000313" key="4">
    <source>
        <dbReference type="Proteomes" id="UP000240505"/>
    </source>
</evidence>
<keyword evidence="1" id="KW-1133">Transmembrane helix</keyword>
<organism evidence="3 4">
    <name type="scientific">Pseudoduganella armeniaca</name>
    <dbReference type="NCBI Taxonomy" id="2072590"/>
    <lineage>
        <taxon>Bacteria</taxon>
        <taxon>Pseudomonadati</taxon>
        <taxon>Pseudomonadota</taxon>
        <taxon>Betaproteobacteria</taxon>
        <taxon>Burkholderiales</taxon>
        <taxon>Oxalobacteraceae</taxon>
        <taxon>Telluria group</taxon>
        <taxon>Pseudoduganella</taxon>
    </lineage>
</organism>
<dbReference type="AlphaFoldDB" id="A0A2R4C5D6"/>
<feature type="signal peptide" evidence="2">
    <location>
        <begin position="1"/>
        <end position="24"/>
    </location>
</feature>
<accession>A0A2R4C5D6</accession>
<evidence type="ECO:0008006" key="5">
    <source>
        <dbReference type="Google" id="ProtNLM"/>
    </source>
</evidence>
<reference evidence="3 4" key="1">
    <citation type="submission" date="2018-03" db="EMBL/GenBank/DDBJ databases">
        <title>Massilia armeniaca sp. nov., isolated from desert soil.</title>
        <authorList>
            <person name="Huang H."/>
            <person name="Ren M."/>
        </authorList>
    </citation>
    <scope>NUCLEOTIDE SEQUENCE [LARGE SCALE GENOMIC DNA]</scope>
    <source>
        <strain evidence="3 4">ZMN-3</strain>
    </source>
</reference>
<keyword evidence="1" id="KW-0472">Membrane</keyword>
<keyword evidence="1" id="KW-0812">Transmembrane</keyword>
<keyword evidence="2" id="KW-0732">Signal</keyword>
<proteinExistence type="predicted"/>